<comment type="caution">
    <text evidence="2">The sequence shown here is derived from an EMBL/GenBank/DDBJ whole genome shotgun (WGS) entry which is preliminary data.</text>
</comment>
<dbReference type="Proteomes" id="UP000684084">
    <property type="component" value="Unassembled WGS sequence"/>
</dbReference>
<dbReference type="EMBL" id="CAGKOT010000029">
    <property type="protein sequence ID" value="CAB5371228.1"/>
    <property type="molecule type" value="Genomic_DNA"/>
</dbReference>
<dbReference type="PROSITE" id="PS50011">
    <property type="entry name" value="PROTEIN_KINASE_DOM"/>
    <property type="match status" value="1"/>
</dbReference>
<gene>
    <name evidence="2" type="ORF">CHRIB12_LOCUS12979</name>
</gene>
<dbReference type="GO" id="GO:0004672">
    <property type="term" value="F:protein kinase activity"/>
    <property type="evidence" value="ECO:0007669"/>
    <property type="project" value="InterPro"/>
</dbReference>
<evidence type="ECO:0000259" key="1">
    <source>
        <dbReference type="PROSITE" id="PS50011"/>
    </source>
</evidence>
<feature type="domain" description="Protein kinase" evidence="1">
    <location>
        <begin position="19"/>
        <end position="275"/>
    </location>
</feature>
<evidence type="ECO:0000313" key="3">
    <source>
        <dbReference type="Proteomes" id="UP000684084"/>
    </source>
</evidence>
<dbReference type="VEuPathDB" id="FungiDB:RhiirFUN_000896"/>
<dbReference type="Pfam" id="PF00069">
    <property type="entry name" value="Pkinase"/>
    <property type="match status" value="1"/>
</dbReference>
<organism evidence="2 3">
    <name type="scientific">Rhizophagus irregularis</name>
    <dbReference type="NCBI Taxonomy" id="588596"/>
    <lineage>
        <taxon>Eukaryota</taxon>
        <taxon>Fungi</taxon>
        <taxon>Fungi incertae sedis</taxon>
        <taxon>Mucoromycota</taxon>
        <taxon>Glomeromycotina</taxon>
        <taxon>Glomeromycetes</taxon>
        <taxon>Glomerales</taxon>
        <taxon>Glomeraceae</taxon>
        <taxon>Rhizophagus</taxon>
    </lineage>
</organism>
<dbReference type="OrthoDB" id="2436963at2759"/>
<dbReference type="PANTHER" id="PTHR45756">
    <property type="entry name" value="PALMITOYLTRANSFERASE"/>
    <property type="match status" value="1"/>
</dbReference>
<proteinExistence type="predicted"/>
<sequence>MDEKIKEQLAKEFDTWTKWIEFSKLKDFKYSEVYEAYWIDGYISYYNDGIIREGDIKVVVQYIDNEVLPEVLIQIKKYLMITDKSGLVRLFGFSLNPEKNKYALVIEYGKYENKLDQYLELNELDWSEKHKIIRNIITLLKNLHENHISLNYFSHENILFRGITSINVKISIFVSFGSEYIINYTAPEILLETGRKNDPSSDIYALGMIFYKIIFEQEPFADTEDESQLINKIINGARPQFLQDIPYFLKELILKCWDADPSNRPTIDELENILLQNSIYEFQYYNFSLNDKQEFQNMSCISERFYKTSLDISNSFQLYSGQLLKSIKPTNCKTFYGFCNCINFYLLKSDKHKFIELRTDNYENGINIVNKDQIIDIQMFGDNCINNISSAKMGNVKIIIKKLKNDENKSLLLKEQLNRWYAISKYHHNIVEFLGILMGENRMSLVLPYAHES</sequence>
<protein>
    <recommendedName>
        <fullName evidence="1">Protein kinase domain-containing protein</fullName>
    </recommendedName>
</protein>
<reference evidence="2" key="1">
    <citation type="submission" date="2020-05" db="EMBL/GenBank/DDBJ databases">
        <authorList>
            <person name="Rincon C."/>
            <person name="Sanders R I."/>
            <person name="Robbins C."/>
            <person name="Chaturvedi A."/>
        </authorList>
    </citation>
    <scope>NUCLEOTIDE SEQUENCE</scope>
    <source>
        <strain evidence="2">CHB12</strain>
    </source>
</reference>
<name>A0A915ZE09_9GLOM</name>
<dbReference type="GO" id="GO:0005524">
    <property type="term" value="F:ATP binding"/>
    <property type="evidence" value="ECO:0007669"/>
    <property type="project" value="InterPro"/>
</dbReference>
<dbReference type="InterPro" id="IPR053215">
    <property type="entry name" value="TKL_Ser/Thr_kinase"/>
</dbReference>
<dbReference type="AlphaFoldDB" id="A0A915ZE09"/>
<accession>A0A915ZE09</accession>
<evidence type="ECO:0000313" key="2">
    <source>
        <dbReference type="EMBL" id="CAB5371228.1"/>
    </source>
</evidence>
<dbReference type="InterPro" id="IPR000719">
    <property type="entry name" value="Prot_kinase_dom"/>
</dbReference>
<dbReference type="PANTHER" id="PTHR45756:SF1">
    <property type="entry name" value="PROTEIN KINASE DOMAIN CONTAINING PROTEIN"/>
    <property type="match status" value="1"/>
</dbReference>